<dbReference type="InterPro" id="IPR002893">
    <property type="entry name" value="Znf_MYND"/>
</dbReference>
<dbReference type="EC" id="2.7.1.182" evidence="15"/>
<keyword evidence="4" id="KW-0934">Plastid</keyword>
<keyword evidence="9" id="KW-0418">Kinase</keyword>
<evidence type="ECO:0000256" key="13">
    <source>
        <dbReference type="ARBA" id="ARBA00023136"/>
    </source>
</evidence>
<evidence type="ECO:0000256" key="7">
    <source>
        <dbReference type="ARBA" id="ARBA00022723"/>
    </source>
</evidence>
<dbReference type="AlphaFoldDB" id="A0A383W246"/>
<dbReference type="STRING" id="3088.A0A383W246"/>
<evidence type="ECO:0000256" key="16">
    <source>
        <dbReference type="ARBA" id="ARBA00048889"/>
    </source>
</evidence>
<dbReference type="GO" id="GO:0016020">
    <property type="term" value="C:membrane"/>
    <property type="evidence" value="ECO:0007669"/>
    <property type="project" value="UniProtKB-SubCell"/>
</dbReference>
<dbReference type="InterPro" id="IPR039606">
    <property type="entry name" value="Phytol/farnesol_kinase"/>
</dbReference>
<evidence type="ECO:0000256" key="14">
    <source>
        <dbReference type="ARBA" id="ARBA00024015"/>
    </source>
</evidence>
<proteinExistence type="inferred from homology"/>
<comment type="similarity">
    <text evidence="2">Belongs to the polyprenol kinase family.</text>
</comment>
<evidence type="ECO:0000256" key="1">
    <source>
        <dbReference type="ARBA" id="ARBA00004508"/>
    </source>
</evidence>
<evidence type="ECO:0000256" key="15">
    <source>
        <dbReference type="ARBA" id="ARBA00039024"/>
    </source>
</evidence>
<dbReference type="Proteomes" id="UP000256970">
    <property type="component" value="Unassembled WGS sequence"/>
</dbReference>
<dbReference type="EMBL" id="FNXT01001035">
    <property type="protein sequence ID" value="SZX71182.1"/>
    <property type="molecule type" value="Genomic_DNA"/>
</dbReference>
<evidence type="ECO:0000256" key="9">
    <source>
        <dbReference type="ARBA" id="ARBA00022777"/>
    </source>
</evidence>
<evidence type="ECO:0000256" key="3">
    <source>
        <dbReference type="ARBA" id="ARBA00022528"/>
    </source>
</evidence>
<feature type="domain" description="MYND-type" evidence="18">
    <location>
        <begin position="119"/>
        <end position="163"/>
    </location>
</feature>
<keyword evidence="13" id="KW-0472">Membrane</keyword>
<evidence type="ECO:0000259" key="18">
    <source>
        <dbReference type="PROSITE" id="PS50865"/>
    </source>
</evidence>
<dbReference type="Pfam" id="PF01753">
    <property type="entry name" value="zf-MYND"/>
    <property type="match status" value="1"/>
</dbReference>
<evidence type="ECO:0000256" key="2">
    <source>
        <dbReference type="ARBA" id="ARBA00010794"/>
    </source>
</evidence>
<keyword evidence="20" id="KW-1185">Reference proteome</keyword>
<evidence type="ECO:0000256" key="8">
    <source>
        <dbReference type="ARBA" id="ARBA00022771"/>
    </source>
</evidence>
<comment type="catalytic activity">
    <reaction evidence="16">
        <text>phytol + CTP = phytyl phosphate + CDP + H(+)</text>
        <dbReference type="Rhea" id="RHEA:38055"/>
        <dbReference type="ChEBI" id="CHEBI:15378"/>
        <dbReference type="ChEBI" id="CHEBI:17327"/>
        <dbReference type="ChEBI" id="CHEBI:37563"/>
        <dbReference type="ChEBI" id="CHEBI:58069"/>
        <dbReference type="ChEBI" id="CHEBI:75483"/>
        <dbReference type="EC" id="2.7.1.182"/>
    </reaction>
</comment>
<evidence type="ECO:0000313" key="20">
    <source>
        <dbReference type="Proteomes" id="UP000256970"/>
    </source>
</evidence>
<keyword evidence="3" id="KW-0150">Chloroplast</keyword>
<dbReference type="PANTHER" id="PTHR32523:SF8">
    <property type="entry name" value="DOLICHOL KINASE"/>
    <property type="match status" value="1"/>
</dbReference>
<keyword evidence="8 17" id="KW-0863">Zinc-finger</keyword>
<keyword evidence="12" id="KW-1133">Transmembrane helix</keyword>
<evidence type="ECO:0000256" key="4">
    <source>
        <dbReference type="ARBA" id="ARBA00022640"/>
    </source>
</evidence>
<dbReference type="PROSITE" id="PS50865">
    <property type="entry name" value="ZF_MYND_2"/>
    <property type="match status" value="1"/>
</dbReference>
<evidence type="ECO:0000313" key="19">
    <source>
        <dbReference type="EMBL" id="SZX71182.1"/>
    </source>
</evidence>
<dbReference type="SUPFAM" id="SSF144232">
    <property type="entry name" value="HIT/MYND zinc finger-like"/>
    <property type="match status" value="1"/>
</dbReference>
<keyword evidence="7" id="KW-0479">Metal-binding</keyword>
<keyword evidence="11" id="KW-0809">Transit peptide</keyword>
<dbReference type="PANTHER" id="PTHR32523">
    <property type="entry name" value="PHYTOL KINASE 1, CHLOROPLASTIC"/>
    <property type="match status" value="1"/>
</dbReference>
<keyword evidence="6" id="KW-0812">Transmembrane</keyword>
<dbReference type="Gene3D" id="6.10.140.2220">
    <property type="match status" value="1"/>
</dbReference>
<organism evidence="19 20">
    <name type="scientific">Tetradesmus obliquus</name>
    <name type="common">Green alga</name>
    <name type="synonym">Acutodesmus obliquus</name>
    <dbReference type="NCBI Taxonomy" id="3088"/>
    <lineage>
        <taxon>Eukaryota</taxon>
        <taxon>Viridiplantae</taxon>
        <taxon>Chlorophyta</taxon>
        <taxon>core chlorophytes</taxon>
        <taxon>Chlorophyceae</taxon>
        <taxon>CS clade</taxon>
        <taxon>Sphaeropleales</taxon>
        <taxon>Scenedesmaceae</taxon>
        <taxon>Tetradesmus</taxon>
    </lineage>
</organism>
<gene>
    <name evidence="19" type="ORF">BQ4739_LOCUS11320</name>
</gene>
<evidence type="ECO:0000256" key="11">
    <source>
        <dbReference type="ARBA" id="ARBA00022946"/>
    </source>
</evidence>
<accession>A0A383W246</accession>
<comment type="pathway">
    <text evidence="14">Cofactor biosynthesis; tocopherol biosynthesis.</text>
</comment>
<evidence type="ECO:0000256" key="6">
    <source>
        <dbReference type="ARBA" id="ARBA00022692"/>
    </source>
</evidence>
<dbReference type="GO" id="GO:0009507">
    <property type="term" value="C:chloroplast"/>
    <property type="evidence" value="ECO:0007669"/>
    <property type="project" value="UniProtKB-SubCell"/>
</dbReference>
<dbReference type="GO" id="GO:0010276">
    <property type="term" value="F:phytol kinase activity"/>
    <property type="evidence" value="ECO:0007669"/>
    <property type="project" value="UniProtKB-EC"/>
</dbReference>
<dbReference type="GO" id="GO:0008270">
    <property type="term" value="F:zinc ion binding"/>
    <property type="evidence" value="ECO:0007669"/>
    <property type="project" value="UniProtKB-KW"/>
</dbReference>
<reference evidence="19 20" key="1">
    <citation type="submission" date="2016-10" db="EMBL/GenBank/DDBJ databases">
        <authorList>
            <person name="Cai Z."/>
        </authorList>
    </citation>
    <scope>NUCLEOTIDE SEQUENCE [LARGE SCALE GENOMIC DNA]</scope>
</reference>
<evidence type="ECO:0000256" key="17">
    <source>
        <dbReference type="PROSITE-ProRule" id="PRU00134"/>
    </source>
</evidence>
<evidence type="ECO:0000256" key="5">
    <source>
        <dbReference type="ARBA" id="ARBA00022679"/>
    </source>
</evidence>
<protein>
    <recommendedName>
        <fullName evidence="15">phytol kinase</fullName>
        <ecNumber evidence="15">2.7.1.182</ecNumber>
    </recommendedName>
</protein>
<keyword evidence="5" id="KW-0808">Transferase</keyword>
<evidence type="ECO:0000256" key="12">
    <source>
        <dbReference type="ARBA" id="ARBA00022989"/>
    </source>
</evidence>
<comment type="subcellular location">
    <subcellularLocation>
        <location evidence="1">Plastid</location>
        <location evidence="1">Chloroplast membrane</location>
        <topology evidence="1">Multi-pass membrane protein</topology>
    </subcellularLocation>
</comment>
<sequence length="172" mass="18357">MFGEQRPAQTVVSAALWALGQQLRRLHDTPGVQSPSSSTTAALRHVLTELLTKHEQLQRDFYAAAAAAAADPGSWESLTGNLQRAGQLLGPQLLQQAQELAEGVCAALPLHHCCNNPRCLNLGGLSEAALVAGAGSRCSGCRASYYCSRECQLAAWRLHKPVCKRLQAAASR</sequence>
<name>A0A383W246_TETOB</name>
<evidence type="ECO:0000256" key="10">
    <source>
        <dbReference type="ARBA" id="ARBA00022833"/>
    </source>
</evidence>
<keyword evidence="10" id="KW-0862">Zinc</keyword>